<dbReference type="InterPro" id="IPR023408">
    <property type="entry name" value="MscS_beta-dom_sf"/>
</dbReference>
<dbReference type="InterPro" id="IPR006686">
    <property type="entry name" value="MscS_channel_CS"/>
</dbReference>
<feature type="compositionally biased region" description="Basic and acidic residues" evidence="7">
    <location>
        <begin position="302"/>
        <end position="328"/>
    </location>
</feature>
<dbReference type="Gene3D" id="2.30.30.60">
    <property type="match status" value="1"/>
</dbReference>
<dbReference type="InterPro" id="IPR006685">
    <property type="entry name" value="MscS_channel_2nd"/>
</dbReference>
<evidence type="ECO:0000256" key="2">
    <source>
        <dbReference type="ARBA" id="ARBA00008017"/>
    </source>
</evidence>
<dbReference type="SUPFAM" id="SSF82689">
    <property type="entry name" value="Mechanosensitive channel protein MscS (YggB), C-terminal domain"/>
    <property type="match status" value="1"/>
</dbReference>
<evidence type="ECO:0000313" key="12">
    <source>
        <dbReference type="Proteomes" id="UP000670527"/>
    </source>
</evidence>
<evidence type="ECO:0000256" key="5">
    <source>
        <dbReference type="ARBA" id="ARBA00022989"/>
    </source>
</evidence>
<evidence type="ECO:0000256" key="1">
    <source>
        <dbReference type="ARBA" id="ARBA00004651"/>
    </source>
</evidence>
<keyword evidence="4 8" id="KW-0812">Transmembrane</keyword>
<dbReference type="SUPFAM" id="SSF82861">
    <property type="entry name" value="Mechanosensitive channel protein MscS (YggB), transmembrane region"/>
    <property type="match status" value="1"/>
</dbReference>
<feature type="domain" description="Mechanosensitive ion channel MscS C-terminal" evidence="10">
    <location>
        <begin position="183"/>
        <end position="265"/>
    </location>
</feature>
<sequence length="328" mass="36573">MNFSIAWQKINAMGRDFMALLPNLILGIVVFVIFLFIASGVRSLVRKVTASRQQSQSLTLLLSRLAYVFMLIVGILVTFTVMIPSFTPTTLISALGVGGVAIGFAFKDIFQNFLAGILLLLTEPFKINDQIKYKDFEGTVETIQTRATTIKTYDGRRVVIPNAELFINSVTVNTAYEKRRLQYDVGIGYGDDIAKARQLMLEAMREVEGVLSDPAPEALVVDLADSTVNLRARWWINPPRRSDYMESMDGVLEAIKNKLVLNGIDLPFPTQQILLHDQTEETDGDRRAQREGWPAGNGDVPRPAREIPRPEPETTPASEEKATEEKPA</sequence>
<dbReference type="Pfam" id="PF05552">
    <property type="entry name" value="MS_channel_1st_1"/>
    <property type="match status" value="1"/>
</dbReference>
<keyword evidence="6 8" id="KW-0472">Membrane</keyword>
<dbReference type="Gene3D" id="3.30.70.100">
    <property type="match status" value="1"/>
</dbReference>
<accession>A0ABS3TEF6</accession>
<evidence type="ECO:0000256" key="4">
    <source>
        <dbReference type="ARBA" id="ARBA00022692"/>
    </source>
</evidence>
<dbReference type="PANTHER" id="PTHR30221">
    <property type="entry name" value="SMALL-CONDUCTANCE MECHANOSENSITIVE CHANNEL"/>
    <property type="match status" value="1"/>
</dbReference>
<reference evidence="11 12" key="1">
    <citation type="submission" date="2021-03" db="EMBL/GenBank/DDBJ databases">
        <authorList>
            <person name="Kim M.K."/>
        </authorList>
    </citation>
    <scope>NUCLEOTIDE SEQUENCE [LARGE SCALE GENOMIC DNA]</scope>
    <source>
        <strain evidence="11 12">BT507</strain>
    </source>
</reference>
<feature type="region of interest" description="Disordered" evidence="7">
    <location>
        <begin position="275"/>
        <end position="328"/>
    </location>
</feature>
<dbReference type="InterPro" id="IPR010920">
    <property type="entry name" value="LSM_dom_sf"/>
</dbReference>
<keyword evidence="5 8" id="KW-1133">Transmembrane helix</keyword>
<evidence type="ECO:0000256" key="6">
    <source>
        <dbReference type="ARBA" id="ARBA00023136"/>
    </source>
</evidence>
<feature type="transmembrane region" description="Helical" evidence="8">
    <location>
        <begin position="92"/>
        <end position="121"/>
    </location>
</feature>
<dbReference type="Pfam" id="PF00924">
    <property type="entry name" value="MS_channel_2nd"/>
    <property type="match status" value="1"/>
</dbReference>
<dbReference type="Pfam" id="PF21082">
    <property type="entry name" value="MS_channel_3rd"/>
    <property type="match status" value="1"/>
</dbReference>
<evidence type="ECO:0000313" key="11">
    <source>
        <dbReference type="EMBL" id="MBO3271004.1"/>
    </source>
</evidence>
<dbReference type="InterPro" id="IPR011066">
    <property type="entry name" value="MscS_channel_C_sf"/>
</dbReference>
<dbReference type="EMBL" id="JAGETX010000004">
    <property type="protein sequence ID" value="MBO3271004.1"/>
    <property type="molecule type" value="Genomic_DNA"/>
</dbReference>
<dbReference type="RefSeq" id="WP_208307476.1">
    <property type="nucleotide sequence ID" value="NZ_JAGETX010000004.1"/>
</dbReference>
<feature type="domain" description="Mechanosensitive ion channel MscS" evidence="9">
    <location>
        <begin position="108"/>
        <end position="170"/>
    </location>
</feature>
<evidence type="ECO:0000256" key="8">
    <source>
        <dbReference type="SAM" id="Phobius"/>
    </source>
</evidence>
<dbReference type="InterPro" id="IPR049278">
    <property type="entry name" value="MS_channel_C"/>
</dbReference>
<evidence type="ECO:0000256" key="3">
    <source>
        <dbReference type="ARBA" id="ARBA00022475"/>
    </source>
</evidence>
<dbReference type="PANTHER" id="PTHR30221:SF1">
    <property type="entry name" value="SMALL-CONDUCTANCE MECHANOSENSITIVE CHANNEL"/>
    <property type="match status" value="1"/>
</dbReference>
<evidence type="ECO:0000256" key="7">
    <source>
        <dbReference type="SAM" id="MobiDB-lite"/>
    </source>
</evidence>
<evidence type="ECO:0000259" key="10">
    <source>
        <dbReference type="Pfam" id="PF21082"/>
    </source>
</evidence>
<dbReference type="PROSITE" id="PS01246">
    <property type="entry name" value="UPF0003"/>
    <property type="match status" value="1"/>
</dbReference>
<dbReference type="InterPro" id="IPR045275">
    <property type="entry name" value="MscS_archaea/bacteria_type"/>
</dbReference>
<comment type="subcellular location">
    <subcellularLocation>
        <location evidence="1">Cell membrane</location>
        <topology evidence="1">Multi-pass membrane protein</topology>
    </subcellularLocation>
</comment>
<dbReference type="InterPro" id="IPR008910">
    <property type="entry name" value="MSC_TM_helix"/>
</dbReference>
<comment type="caution">
    <text evidence="11">The sequence shown here is derived from an EMBL/GenBank/DDBJ whole genome shotgun (WGS) entry which is preliminary data.</text>
</comment>
<name>A0ABS3TEF6_9BACT</name>
<dbReference type="Proteomes" id="UP000670527">
    <property type="component" value="Unassembled WGS sequence"/>
</dbReference>
<proteinExistence type="inferred from homology"/>
<keyword evidence="12" id="KW-1185">Reference proteome</keyword>
<evidence type="ECO:0000259" key="9">
    <source>
        <dbReference type="Pfam" id="PF00924"/>
    </source>
</evidence>
<dbReference type="Gene3D" id="1.10.287.1260">
    <property type="match status" value="1"/>
</dbReference>
<feature type="transmembrane region" description="Helical" evidence="8">
    <location>
        <begin position="20"/>
        <end position="45"/>
    </location>
</feature>
<dbReference type="InterPro" id="IPR011014">
    <property type="entry name" value="MscS_channel_TM-2"/>
</dbReference>
<organism evidence="11 12">
    <name type="scientific">Hymenobacter defluvii</name>
    <dbReference type="NCBI Taxonomy" id="2054411"/>
    <lineage>
        <taxon>Bacteria</taxon>
        <taxon>Pseudomonadati</taxon>
        <taxon>Bacteroidota</taxon>
        <taxon>Cytophagia</taxon>
        <taxon>Cytophagales</taxon>
        <taxon>Hymenobacteraceae</taxon>
        <taxon>Hymenobacter</taxon>
    </lineage>
</organism>
<protein>
    <submittedName>
        <fullName evidence="11">Mechanosensitive ion channel family protein</fullName>
    </submittedName>
</protein>
<comment type="similarity">
    <text evidence="2">Belongs to the MscS (TC 1.A.23) family.</text>
</comment>
<keyword evidence="3" id="KW-1003">Cell membrane</keyword>
<dbReference type="SUPFAM" id="SSF50182">
    <property type="entry name" value="Sm-like ribonucleoproteins"/>
    <property type="match status" value="1"/>
</dbReference>
<gene>
    <name evidence="11" type="ORF">J4D97_10125</name>
</gene>
<feature type="transmembrane region" description="Helical" evidence="8">
    <location>
        <begin position="65"/>
        <end position="86"/>
    </location>
</feature>